<keyword evidence="2" id="KW-1185">Reference proteome</keyword>
<dbReference type="AlphaFoldDB" id="A0AAE8MLQ3"/>
<evidence type="ECO:0000313" key="1">
    <source>
        <dbReference type="EMBL" id="SPJ90342.1"/>
    </source>
</evidence>
<organism evidence="1 2">
    <name type="scientific">Fusarium torulosum</name>
    <dbReference type="NCBI Taxonomy" id="33205"/>
    <lineage>
        <taxon>Eukaryota</taxon>
        <taxon>Fungi</taxon>
        <taxon>Dikarya</taxon>
        <taxon>Ascomycota</taxon>
        <taxon>Pezizomycotina</taxon>
        <taxon>Sordariomycetes</taxon>
        <taxon>Hypocreomycetidae</taxon>
        <taxon>Hypocreales</taxon>
        <taxon>Nectriaceae</taxon>
        <taxon>Fusarium</taxon>
    </lineage>
</organism>
<proteinExistence type="predicted"/>
<gene>
    <name evidence="1" type="ORF">FTOL_13223</name>
</gene>
<dbReference type="EMBL" id="ONZP01000730">
    <property type="protein sequence ID" value="SPJ90342.1"/>
    <property type="molecule type" value="Genomic_DNA"/>
</dbReference>
<evidence type="ECO:0000313" key="2">
    <source>
        <dbReference type="Proteomes" id="UP001187734"/>
    </source>
</evidence>
<reference evidence="1" key="1">
    <citation type="submission" date="2018-03" db="EMBL/GenBank/DDBJ databases">
        <authorList>
            <person name="Guldener U."/>
        </authorList>
    </citation>
    <scope>NUCLEOTIDE SEQUENCE</scope>
</reference>
<sequence>MPWLVQNQSEKLVFQALSDMPPSKH</sequence>
<accession>A0AAE8MLQ3</accession>
<name>A0AAE8MLQ3_9HYPO</name>
<protein>
    <submittedName>
        <fullName evidence="1">Uncharacterized protein</fullName>
    </submittedName>
</protein>
<dbReference type="Proteomes" id="UP001187734">
    <property type="component" value="Unassembled WGS sequence"/>
</dbReference>
<comment type="caution">
    <text evidence="1">The sequence shown here is derived from an EMBL/GenBank/DDBJ whole genome shotgun (WGS) entry which is preliminary data.</text>
</comment>